<reference evidence="2 3" key="1">
    <citation type="journal article" date="2010" name="Stand. Genomic Sci.">
        <title>Complete genome sequence of Haliangium ochraceum type strain (SMP-2).</title>
        <authorList>
            <consortium name="US DOE Joint Genome Institute (JGI-PGF)"/>
            <person name="Ivanova N."/>
            <person name="Daum C."/>
            <person name="Lang E."/>
            <person name="Abt B."/>
            <person name="Kopitz M."/>
            <person name="Saunders E."/>
            <person name="Lapidus A."/>
            <person name="Lucas S."/>
            <person name="Glavina Del Rio T."/>
            <person name="Nolan M."/>
            <person name="Tice H."/>
            <person name="Copeland A."/>
            <person name="Cheng J.F."/>
            <person name="Chen F."/>
            <person name="Bruce D."/>
            <person name="Goodwin L."/>
            <person name="Pitluck S."/>
            <person name="Mavromatis K."/>
            <person name="Pati A."/>
            <person name="Mikhailova N."/>
            <person name="Chen A."/>
            <person name="Palaniappan K."/>
            <person name="Land M."/>
            <person name="Hauser L."/>
            <person name="Chang Y.J."/>
            <person name="Jeffries C.D."/>
            <person name="Detter J.C."/>
            <person name="Brettin T."/>
            <person name="Rohde M."/>
            <person name="Goker M."/>
            <person name="Bristow J."/>
            <person name="Markowitz V."/>
            <person name="Eisen J.A."/>
            <person name="Hugenholtz P."/>
            <person name="Kyrpides N.C."/>
            <person name="Klenk H.P."/>
        </authorList>
    </citation>
    <scope>NUCLEOTIDE SEQUENCE [LARGE SCALE GENOMIC DNA]</scope>
    <source>
        <strain evidence="3">DSM 14365 / CIP 107738 / JCM 11303 / AJ 13395 / SMP-2</strain>
    </source>
</reference>
<dbReference type="KEGG" id="hoh:Hoch_1942"/>
<protein>
    <submittedName>
        <fullName evidence="2">Uncharacterized protein</fullName>
    </submittedName>
</protein>
<dbReference type="Proteomes" id="UP000001880">
    <property type="component" value="Chromosome"/>
</dbReference>
<evidence type="ECO:0000256" key="1">
    <source>
        <dbReference type="SAM" id="Phobius"/>
    </source>
</evidence>
<keyword evidence="1" id="KW-1133">Transmembrane helix</keyword>
<accession>D0LZ18</accession>
<keyword evidence="3" id="KW-1185">Reference proteome</keyword>
<feature type="transmembrane region" description="Helical" evidence="1">
    <location>
        <begin position="23"/>
        <end position="43"/>
    </location>
</feature>
<proteinExistence type="predicted"/>
<dbReference type="AlphaFoldDB" id="D0LZ18"/>
<organism evidence="2 3">
    <name type="scientific">Haliangium ochraceum (strain DSM 14365 / JCM 11303 / SMP-2)</name>
    <dbReference type="NCBI Taxonomy" id="502025"/>
    <lineage>
        <taxon>Bacteria</taxon>
        <taxon>Pseudomonadati</taxon>
        <taxon>Myxococcota</taxon>
        <taxon>Polyangia</taxon>
        <taxon>Haliangiales</taxon>
        <taxon>Kofleriaceae</taxon>
        <taxon>Haliangium</taxon>
    </lineage>
</organism>
<dbReference type="HOGENOM" id="CLU_1989518_0_0_7"/>
<evidence type="ECO:0000313" key="2">
    <source>
        <dbReference type="EMBL" id="ACY14488.1"/>
    </source>
</evidence>
<dbReference type="STRING" id="502025.Hoch_1942"/>
<dbReference type="RefSeq" id="WP_012827096.1">
    <property type="nucleotide sequence ID" value="NC_013440.1"/>
</dbReference>
<keyword evidence="1" id="KW-0812">Transmembrane</keyword>
<feature type="transmembrane region" description="Helical" evidence="1">
    <location>
        <begin position="63"/>
        <end position="82"/>
    </location>
</feature>
<gene>
    <name evidence="2" type="ordered locus">Hoch_1942</name>
</gene>
<feature type="transmembrane region" description="Helical" evidence="1">
    <location>
        <begin position="94"/>
        <end position="116"/>
    </location>
</feature>
<sequence length="125" mass="13040">MARSTQTVGTLSPPVLWRFAGTALLWLVPALLLLPVVLLLMVVSALASDGALLELGSGLRGKVLTALGPLLIGCGVAAPLLVPMLGRELDAEEWVSVIVFVVVALGCGVIATRYALRRIARELSA</sequence>
<dbReference type="EMBL" id="CP001804">
    <property type="protein sequence ID" value="ACY14488.1"/>
    <property type="molecule type" value="Genomic_DNA"/>
</dbReference>
<name>D0LZ18_HALO1</name>
<evidence type="ECO:0000313" key="3">
    <source>
        <dbReference type="Proteomes" id="UP000001880"/>
    </source>
</evidence>
<keyword evidence="1" id="KW-0472">Membrane</keyword>